<proteinExistence type="predicted"/>
<protein>
    <recommendedName>
        <fullName evidence="3">Lipoprotein</fullName>
    </recommendedName>
</protein>
<evidence type="ECO:0000313" key="2">
    <source>
        <dbReference type="EMBL" id="VFJ59997.1"/>
    </source>
</evidence>
<accession>A0A450T0J8</accession>
<dbReference type="AlphaFoldDB" id="A0A450T0J8"/>
<gene>
    <name evidence="2" type="ORF">BECKFW1821B_GA0114236_10538</name>
</gene>
<organism evidence="2">
    <name type="scientific">Candidatus Kentrum sp. FW</name>
    <dbReference type="NCBI Taxonomy" id="2126338"/>
    <lineage>
        <taxon>Bacteria</taxon>
        <taxon>Pseudomonadati</taxon>
        <taxon>Pseudomonadota</taxon>
        <taxon>Gammaproteobacteria</taxon>
        <taxon>Candidatus Kentrum</taxon>
    </lineage>
</organism>
<evidence type="ECO:0000256" key="1">
    <source>
        <dbReference type="SAM" id="Phobius"/>
    </source>
</evidence>
<keyword evidence="1" id="KW-0812">Transmembrane</keyword>
<keyword evidence="1" id="KW-1133">Transmembrane helix</keyword>
<dbReference type="EMBL" id="CAADFD010000053">
    <property type="protein sequence ID" value="VFJ59997.1"/>
    <property type="molecule type" value="Genomic_DNA"/>
</dbReference>
<keyword evidence="1" id="KW-0472">Membrane</keyword>
<evidence type="ECO:0008006" key="3">
    <source>
        <dbReference type="Google" id="ProtNLM"/>
    </source>
</evidence>
<name>A0A450T0J8_9GAMM</name>
<sequence length="131" mass="14234">MNLKKTIIFIFISFMVTGCAVRTGLLVEVSDGTKPLMGEAVATVASGTFQVSNLEGYICNGSYNQWTQSPILKAKVSCSDGRYGEVIVMRTGPNLMNGSGEGVLNDGTKFRVLMGDMVHYRNTQGVWEKAK</sequence>
<reference evidence="2" key="1">
    <citation type="submission" date="2019-02" db="EMBL/GenBank/DDBJ databases">
        <authorList>
            <person name="Gruber-Vodicka R. H."/>
            <person name="Seah K. B. B."/>
        </authorList>
    </citation>
    <scope>NUCLEOTIDE SEQUENCE</scope>
    <source>
        <strain evidence="2">BECK_BZ106</strain>
    </source>
</reference>
<dbReference type="PROSITE" id="PS51257">
    <property type="entry name" value="PROKAR_LIPOPROTEIN"/>
    <property type="match status" value="1"/>
</dbReference>
<feature type="transmembrane region" description="Helical" evidence="1">
    <location>
        <begin position="6"/>
        <end position="27"/>
    </location>
</feature>